<dbReference type="Proteomes" id="UP000182719">
    <property type="component" value="Unassembled WGS sequence"/>
</dbReference>
<proteinExistence type="predicted"/>
<gene>
    <name evidence="1" type="ORF">SAMN05444354_115105</name>
</gene>
<reference evidence="2" key="1">
    <citation type="submission" date="2016-10" db="EMBL/GenBank/DDBJ databases">
        <authorList>
            <person name="Varghese N."/>
            <person name="Submissions S."/>
        </authorList>
    </citation>
    <scope>NUCLEOTIDE SEQUENCE [LARGE SCALE GENOMIC DNA]</scope>
    <source>
        <strain evidence="2">DSM 17044</strain>
    </source>
</reference>
<dbReference type="AlphaFoldDB" id="A0A1H7XP62"/>
<accession>A0A1H7XP62</accession>
<evidence type="ECO:0000313" key="2">
    <source>
        <dbReference type="Proteomes" id="UP000182719"/>
    </source>
</evidence>
<sequence>MQQLRAALELPLDPEDPELLYVYPLQTQSQADGLGALVGVTLKLNAHEYFLEASASDGSPRVQRKVTVFQKGPAATPVFEHELLQEPDAALQASLGRPVDDLGFHRRWRIESEALAAALTPLLRSPPDFTGARDCFIEHWDPLKTQPVVLAFPRGEAPTHRTASDVHPLHGATKAALRPLLGLAQDHPLAGLYPVDSEKQAAGLRPFLAQPLDLSAHDYAVNYYFPVSPPPADT</sequence>
<protein>
    <submittedName>
        <fullName evidence="1">Uncharacterized protein</fullName>
    </submittedName>
</protein>
<name>A0A1H7XP62_STIAU</name>
<keyword evidence="2" id="KW-1185">Reference proteome</keyword>
<organism evidence="1 2">
    <name type="scientific">Stigmatella aurantiaca</name>
    <dbReference type="NCBI Taxonomy" id="41"/>
    <lineage>
        <taxon>Bacteria</taxon>
        <taxon>Pseudomonadati</taxon>
        <taxon>Myxococcota</taxon>
        <taxon>Myxococcia</taxon>
        <taxon>Myxococcales</taxon>
        <taxon>Cystobacterineae</taxon>
        <taxon>Archangiaceae</taxon>
        <taxon>Stigmatella</taxon>
    </lineage>
</organism>
<evidence type="ECO:0000313" key="1">
    <source>
        <dbReference type="EMBL" id="SEM35485.1"/>
    </source>
</evidence>
<dbReference type="EMBL" id="FOAP01000015">
    <property type="protein sequence ID" value="SEM35485.1"/>
    <property type="molecule type" value="Genomic_DNA"/>
</dbReference>